<name>A0AAV6TU14_9ARAC</name>
<evidence type="ECO:0000313" key="1">
    <source>
        <dbReference type="EMBL" id="KAG8175166.1"/>
    </source>
</evidence>
<gene>
    <name evidence="1" type="ORF">JTE90_024683</name>
</gene>
<keyword evidence="2" id="KW-1185">Reference proteome</keyword>
<dbReference type="EMBL" id="JAFNEN010001050">
    <property type="protein sequence ID" value="KAG8175166.1"/>
    <property type="molecule type" value="Genomic_DNA"/>
</dbReference>
<organism evidence="1 2">
    <name type="scientific">Oedothorax gibbosus</name>
    <dbReference type="NCBI Taxonomy" id="931172"/>
    <lineage>
        <taxon>Eukaryota</taxon>
        <taxon>Metazoa</taxon>
        <taxon>Ecdysozoa</taxon>
        <taxon>Arthropoda</taxon>
        <taxon>Chelicerata</taxon>
        <taxon>Arachnida</taxon>
        <taxon>Araneae</taxon>
        <taxon>Araneomorphae</taxon>
        <taxon>Entelegynae</taxon>
        <taxon>Araneoidea</taxon>
        <taxon>Linyphiidae</taxon>
        <taxon>Erigoninae</taxon>
        <taxon>Oedothorax</taxon>
    </lineage>
</organism>
<proteinExistence type="predicted"/>
<dbReference type="AlphaFoldDB" id="A0AAV6TU14"/>
<reference evidence="1 2" key="1">
    <citation type="journal article" date="2022" name="Nat. Ecol. Evol.">
        <title>A masculinizing supergene underlies an exaggerated male reproductive morph in a spider.</title>
        <authorList>
            <person name="Hendrickx F."/>
            <person name="De Corte Z."/>
            <person name="Sonet G."/>
            <person name="Van Belleghem S.M."/>
            <person name="Kostlbacher S."/>
            <person name="Vangestel C."/>
        </authorList>
    </citation>
    <scope>NUCLEOTIDE SEQUENCE [LARGE SCALE GENOMIC DNA]</scope>
    <source>
        <strain evidence="1">W744_W776</strain>
    </source>
</reference>
<protein>
    <submittedName>
        <fullName evidence="1">Uncharacterized protein</fullName>
    </submittedName>
</protein>
<sequence length="199" mass="21811">MSATAPFSLAYRKTKFGGFNNCQRTETHFGLKIPHCVMSRTAKSLRTGFLVSKITVFPSLAKCECLADLTTVKDESSPWIENSSSLYLGRRSLKTVEVWAAVSPGSVSMSATAPYPPLLQNLNVCRLQQLLKDENLIEDSSSLLQICPQKLQYFNSSLGRRGTNLGCSASGNQFQVSNSTTLPSLTECECLDDSIPDKE</sequence>
<evidence type="ECO:0000313" key="2">
    <source>
        <dbReference type="Proteomes" id="UP000827092"/>
    </source>
</evidence>
<accession>A0AAV6TU14</accession>
<dbReference type="Proteomes" id="UP000827092">
    <property type="component" value="Unassembled WGS sequence"/>
</dbReference>
<comment type="caution">
    <text evidence="1">The sequence shown here is derived from an EMBL/GenBank/DDBJ whole genome shotgun (WGS) entry which is preliminary data.</text>
</comment>